<evidence type="ECO:0000313" key="3">
    <source>
        <dbReference type="Proteomes" id="UP000775213"/>
    </source>
</evidence>
<gene>
    <name evidence="2" type="ORF">IEQ34_001918</name>
</gene>
<reference evidence="2 3" key="1">
    <citation type="journal article" date="2021" name="Hortic Res">
        <title>Chromosome-scale assembly of the Dendrobium chrysotoxum genome enhances the understanding of orchid evolution.</title>
        <authorList>
            <person name="Zhang Y."/>
            <person name="Zhang G.Q."/>
            <person name="Zhang D."/>
            <person name="Liu X.D."/>
            <person name="Xu X.Y."/>
            <person name="Sun W.H."/>
            <person name="Yu X."/>
            <person name="Zhu X."/>
            <person name="Wang Z.W."/>
            <person name="Zhao X."/>
            <person name="Zhong W.Y."/>
            <person name="Chen H."/>
            <person name="Yin W.L."/>
            <person name="Huang T."/>
            <person name="Niu S.C."/>
            <person name="Liu Z.J."/>
        </authorList>
    </citation>
    <scope>NUCLEOTIDE SEQUENCE [LARGE SCALE GENOMIC DNA]</scope>
    <source>
        <strain evidence="2">Lindl</strain>
    </source>
</reference>
<dbReference type="AlphaFoldDB" id="A0AAV7HID8"/>
<comment type="caution">
    <text evidence="2">The sequence shown here is derived from an EMBL/GenBank/DDBJ whole genome shotgun (WGS) entry which is preliminary data.</text>
</comment>
<proteinExistence type="predicted"/>
<protein>
    <submittedName>
        <fullName evidence="2">Uncharacterized protein</fullName>
    </submittedName>
</protein>
<dbReference type="EMBL" id="JAGFBR010000003">
    <property type="protein sequence ID" value="KAH0468686.1"/>
    <property type="molecule type" value="Genomic_DNA"/>
</dbReference>
<feature type="compositionally biased region" description="Basic and acidic residues" evidence="1">
    <location>
        <begin position="7"/>
        <end position="21"/>
    </location>
</feature>
<organism evidence="2 3">
    <name type="scientific">Dendrobium chrysotoxum</name>
    <name type="common">Orchid</name>
    <dbReference type="NCBI Taxonomy" id="161865"/>
    <lineage>
        <taxon>Eukaryota</taxon>
        <taxon>Viridiplantae</taxon>
        <taxon>Streptophyta</taxon>
        <taxon>Embryophyta</taxon>
        <taxon>Tracheophyta</taxon>
        <taxon>Spermatophyta</taxon>
        <taxon>Magnoliopsida</taxon>
        <taxon>Liliopsida</taxon>
        <taxon>Asparagales</taxon>
        <taxon>Orchidaceae</taxon>
        <taxon>Epidendroideae</taxon>
        <taxon>Malaxideae</taxon>
        <taxon>Dendrobiinae</taxon>
        <taxon>Dendrobium</taxon>
    </lineage>
</organism>
<evidence type="ECO:0000313" key="2">
    <source>
        <dbReference type="EMBL" id="KAH0468686.1"/>
    </source>
</evidence>
<dbReference type="Proteomes" id="UP000775213">
    <property type="component" value="Unassembled WGS sequence"/>
</dbReference>
<sequence length="157" mass="17605">MESDDAPMPRRDPHGRSKPRNDQISAIDFEINGGDQLPLDEKPRPNPNTLFWLTHMGLMGQPGLTWSTRLTQGLGLGSTDSGNGGRQWWWVTMGGNSQRWWVATSSGAQASLLANTLHLLCFQPNNPYSATESAFLMEYGKHGEEIWNIIQKNIRLQ</sequence>
<name>A0AAV7HID8_DENCH</name>
<keyword evidence="3" id="KW-1185">Reference proteome</keyword>
<accession>A0AAV7HID8</accession>
<evidence type="ECO:0000256" key="1">
    <source>
        <dbReference type="SAM" id="MobiDB-lite"/>
    </source>
</evidence>
<feature type="region of interest" description="Disordered" evidence="1">
    <location>
        <begin position="1"/>
        <end position="24"/>
    </location>
</feature>